<dbReference type="Proteomes" id="UP000789901">
    <property type="component" value="Unassembled WGS sequence"/>
</dbReference>
<organism evidence="1 2">
    <name type="scientific">Gigaspora margarita</name>
    <dbReference type="NCBI Taxonomy" id="4874"/>
    <lineage>
        <taxon>Eukaryota</taxon>
        <taxon>Fungi</taxon>
        <taxon>Fungi incertae sedis</taxon>
        <taxon>Mucoromycota</taxon>
        <taxon>Glomeromycotina</taxon>
        <taxon>Glomeromycetes</taxon>
        <taxon>Diversisporales</taxon>
        <taxon>Gigasporaceae</taxon>
        <taxon>Gigaspora</taxon>
    </lineage>
</organism>
<evidence type="ECO:0000313" key="1">
    <source>
        <dbReference type="EMBL" id="CAG8637503.1"/>
    </source>
</evidence>
<evidence type="ECO:0000313" key="2">
    <source>
        <dbReference type="Proteomes" id="UP000789901"/>
    </source>
</evidence>
<proteinExistence type="predicted"/>
<keyword evidence="2" id="KW-1185">Reference proteome</keyword>
<name>A0ABN7UN43_GIGMA</name>
<sequence length="44" mass="5065">MLSKPEICDPIIAKDEGSYNSVNYFNLDETGLEKLYIRSHCIMI</sequence>
<gene>
    <name evidence="1" type="ORF">GMARGA_LOCUS8664</name>
</gene>
<accession>A0ABN7UN43</accession>
<comment type="caution">
    <text evidence="1">The sequence shown here is derived from an EMBL/GenBank/DDBJ whole genome shotgun (WGS) entry which is preliminary data.</text>
</comment>
<reference evidence="1 2" key="1">
    <citation type="submission" date="2021-06" db="EMBL/GenBank/DDBJ databases">
        <authorList>
            <person name="Kallberg Y."/>
            <person name="Tangrot J."/>
            <person name="Rosling A."/>
        </authorList>
    </citation>
    <scope>NUCLEOTIDE SEQUENCE [LARGE SCALE GENOMIC DNA]</scope>
    <source>
        <strain evidence="1 2">120-4 pot B 10/14</strain>
    </source>
</reference>
<dbReference type="EMBL" id="CAJVQB010004497">
    <property type="protein sequence ID" value="CAG8637503.1"/>
    <property type="molecule type" value="Genomic_DNA"/>
</dbReference>
<protein>
    <submittedName>
        <fullName evidence="1">2865_t:CDS:1</fullName>
    </submittedName>
</protein>